<dbReference type="GeneID" id="8299640"/>
<dbReference type="RefSeq" id="XP_002551021.1">
    <property type="nucleotide sequence ID" value="XM_002550975.1"/>
</dbReference>
<dbReference type="HOGENOM" id="CLU_019796_0_1_1"/>
<dbReference type="EMBL" id="GG692402">
    <property type="protein sequence ID" value="EER30867.1"/>
    <property type="molecule type" value="Genomic_DNA"/>
</dbReference>
<dbReference type="Gene3D" id="3.40.50.720">
    <property type="entry name" value="NAD(P)-binding Rossmann-like Domain"/>
    <property type="match status" value="1"/>
</dbReference>
<sequence length="151" mass="16656">MSKPVILMALYTGSQHSKEEERLLGTIENELGIRKLVEEHGYELITTDDKDPEPTSTFDKYLDRAEIIITTPFFPAYVTRSRIANAPNLKLCITAGVGSDHYDLDALNERGIAVLEVTGSNVQSVAEHAVMTMLILIRNYGEGHHQAISGG</sequence>
<dbReference type="PANTHER" id="PTHR42938">
    <property type="entry name" value="FORMATE DEHYDROGENASE 1"/>
    <property type="match status" value="1"/>
</dbReference>
<dbReference type="STRING" id="294747.C5MGW5"/>
<gene>
    <name evidence="2" type="ORF">CTRG_05319</name>
</gene>
<dbReference type="eggNOG" id="KOG0069">
    <property type="taxonomic scope" value="Eukaryota"/>
</dbReference>
<organism evidence="2 3">
    <name type="scientific">Candida tropicalis (strain ATCC MYA-3404 / T1)</name>
    <name type="common">Yeast</name>
    <dbReference type="NCBI Taxonomy" id="294747"/>
    <lineage>
        <taxon>Eukaryota</taxon>
        <taxon>Fungi</taxon>
        <taxon>Dikarya</taxon>
        <taxon>Ascomycota</taxon>
        <taxon>Saccharomycotina</taxon>
        <taxon>Pichiomycetes</taxon>
        <taxon>Debaryomycetaceae</taxon>
        <taxon>Candida/Lodderomyces clade</taxon>
        <taxon>Candida</taxon>
    </lineage>
</organism>
<dbReference type="GO" id="GO:0008863">
    <property type="term" value="F:formate dehydrogenase (NAD+) activity"/>
    <property type="evidence" value="ECO:0007669"/>
    <property type="project" value="TreeGrafter"/>
</dbReference>
<dbReference type="PANTHER" id="PTHR42938:SF9">
    <property type="entry name" value="FORMATE DEHYDROGENASE 1"/>
    <property type="match status" value="1"/>
</dbReference>
<reference evidence="2 3" key="1">
    <citation type="journal article" date="2009" name="Nature">
        <title>Evolution of pathogenicity and sexual reproduction in eight Candida genomes.</title>
        <authorList>
            <person name="Butler G."/>
            <person name="Rasmussen M.D."/>
            <person name="Lin M.F."/>
            <person name="Santos M.A."/>
            <person name="Sakthikumar S."/>
            <person name="Munro C.A."/>
            <person name="Rheinbay E."/>
            <person name="Grabherr M."/>
            <person name="Forche A."/>
            <person name="Reedy J.L."/>
            <person name="Agrafioti I."/>
            <person name="Arnaud M.B."/>
            <person name="Bates S."/>
            <person name="Brown A.J."/>
            <person name="Brunke S."/>
            <person name="Costanzo M.C."/>
            <person name="Fitzpatrick D.A."/>
            <person name="de Groot P.W."/>
            <person name="Harris D."/>
            <person name="Hoyer L.L."/>
            <person name="Hube B."/>
            <person name="Klis F.M."/>
            <person name="Kodira C."/>
            <person name="Lennard N."/>
            <person name="Logue M.E."/>
            <person name="Martin R."/>
            <person name="Neiman A.M."/>
            <person name="Nikolaou E."/>
            <person name="Quail M.A."/>
            <person name="Quinn J."/>
            <person name="Santos M.C."/>
            <person name="Schmitzberger F.F."/>
            <person name="Sherlock G."/>
            <person name="Shah P."/>
            <person name="Silverstein K.A."/>
            <person name="Skrzypek M.S."/>
            <person name="Soll D."/>
            <person name="Staggs R."/>
            <person name="Stansfield I."/>
            <person name="Stumpf M.P."/>
            <person name="Sudbery P.E."/>
            <person name="Srikantha T."/>
            <person name="Zeng Q."/>
            <person name="Berman J."/>
            <person name="Berriman M."/>
            <person name="Heitman J."/>
            <person name="Gow N.A."/>
            <person name="Lorenz M.C."/>
            <person name="Birren B.W."/>
            <person name="Kellis M."/>
            <person name="Cuomo C.A."/>
        </authorList>
    </citation>
    <scope>NUCLEOTIDE SEQUENCE [LARGE SCALE GENOMIC DNA]</scope>
    <source>
        <strain evidence="3">ATCC MYA-3404 / T1</strain>
    </source>
</reference>
<protein>
    <submittedName>
        <fullName evidence="2">Formate dehydrogenase</fullName>
    </submittedName>
</protein>
<dbReference type="GO" id="GO:0051287">
    <property type="term" value="F:NAD binding"/>
    <property type="evidence" value="ECO:0007669"/>
    <property type="project" value="InterPro"/>
</dbReference>
<dbReference type="InterPro" id="IPR006139">
    <property type="entry name" value="D-isomer_2_OHA_DH_cat_dom"/>
</dbReference>
<accession>C5MGW5</accession>
<dbReference type="VEuPathDB" id="FungiDB:CTRG_05319"/>
<proteinExistence type="predicted"/>
<evidence type="ECO:0000313" key="3">
    <source>
        <dbReference type="Proteomes" id="UP000002037"/>
    </source>
</evidence>
<dbReference type="Proteomes" id="UP000002037">
    <property type="component" value="Unassembled WGS sequence"/>
</dbReference>
<dbReference type="AlphaFoldDB" id="C5MGW5"/>
<dbReference type="KEGG" id="ctp:CTRG_05319"/>
<dbReference type="GO" id="GO:0016616">
    <property type="term" value="F:oxidoreductase activity, acting on the CH-OH group of donors, NAD or NADP as acceptor"/>
    <property type="evidence" value="ECO:0007669"/>
    <property type="project" value="InterPro"/>
</dbReference>
<keyword evidence="3" id="KW-1185">Reference proteome</keyword>
<feature type="domain" description="D-isomer specific 2-hydroxyacid dehydrogenase catalytic" evidence="1">
    <location>
        <begin position="34"/>
        <end position="133"/>
    </location>
</feature>
<dbReference type="GO" id="GO:0005829">
    <property type="term" value="C:cytosol"/>
    <property type="evidence" value="ECO:0007669"/>
    <property type="project" value="TreeGrafter"/>
</dbReference>
<evidence type="ECO:0000259" key="1">
    <source>
        <dbReference type="Pfam" id="PF00389"/>
    </source>
</evidence>
<evidence type="ECO:0000313" key="2">
    <source>
        <dbReference type="EMBL" id="EER30867.1"/>
    </source>
</evidence>
<dbReference type="Pfam" id="PF00389">
    <property type="entry name" value="2-Hacid_dh"/>
    <property type="match status" value="1"/>
</dbReference>
<dbReference type="SUPFAM" id="SSF52283">
    <property type="entry name" value="Formate/glycerate dehydrogenase catalytic domain-like"/>
    <property type="match status" value="1"/>
</dbReference>
<dbReference type="OrthoDB" id="418179at2759"/>
<name>C5MGW5_CANTT</name>